<protein>
    <recommendedName>
        <fullName evidence="3">YecA family protein</fullName>
    </recommendedName>
</protein>
<dbReference type="Gene3D" id="1.20.120.740">
    <property type="entry name" value="YgfB uncharacterised protein family UPF0149, PF03695"/>
    <property type="match status" value="1"/>
</dbReference>
<reference evidence="1 2" key="1">
    <citation type="submission" date="2018-01" db="EMBL/GenBank/DDBJ databases">
        <title>Draft genome sequence of Paucibacter aquatile CR182 isolated from freshwater of the Nakdong River.</title>
        <authorList>
            <person name="Choi A."/>
            <person name="Chung E.J."/>
        </authorList>
    </citation>
    <scope>NUCLEOTIDE SEQUENCE [LARGE SCALE GENOMIC DNA]</scope>
    <source>
        <strain evidence="1 2">CR182</strain>
    </source>
</reference>
<dbReference type="SUPFAM" id="SSF101327">
    <property type="entry name" value="YgfB-like"/>
    <property type="match status" value="1"/>
</dbReference>
<dbReference type="Pfam" id="PF02810">
    <property type="entry name" value="SEC-C"/>
    <property type="match status" value="1"/>
</dbReference>
<dbReference type="OrthoDB" id="570299at2"/>
<name>A0A2N8L069_9BURK</name>
<keyword evidence="2" id="KW-1185">Reference proteome</keyword>
<evidence type="ECO:0000313" key="2">
    <source>
        <dbReference type="Proteomes" id="UP000235916"/>
    </source>
</evidence>
<gene>
    <name evidence="1" type="ORF">C1O66_17275</name>
</gene>
<dbReference type="InterPro" id="IPR004027">
    <property type="entry name" value="SEC_C_motif"/>
</dbReference>
<sequence>MFVGKALNVELGWSLDDIALLEEALFAEDVGLDQPMQAPMIDGFICALVSGPVPITPERAMAWVLDAEQGVQQPTFADPHLHARLQALLLKQWQATAAALREPDRPVYQPLFGCTEGEDGRPLVILDDWCRGYLCGIALAAPAWQPLLQAHPDWFSTLQLYGSEAGWRRLEQQPPSEAAHDAAAAGLAQQARQIQRYWQAQRDAAEAAAMAGMADRAASGAALCPCGSGRPYPLCHGAN</sequence>
<dbReference type="Proteomes" id="UP000235916">
    <property type="component" value="Unassembled WGS sequence"/>
</dbReference>
<organism evidence="1 2">
    <name type="scientific">Kinneretia aquatilis</name>
    <dbReference type="NCBI Taxonomy" id="2070761"/>
    <lineage>
        <taxon>Bacteria</taxon>
        <taxon>Pseudomonadati</taxon>
        <taxon>Pseudomonadota</taxon>
        <taxon>Betaproteobacteria</taxon>
        <taxon>Burkholderiales</taxon>
        <taxon>Sphaerotilaceae</taxon>
        <taxon>Roseateles</taxon>
    </lineage>
</organism>
<dbReference type="AlphaFoldDB" id="A0A2N8L069"/>
<evidence type="ECO:0008006" key="3">
    <source>
        <dbReference type="Google" id="ProtNLM"/>
    </source>
</evidence>
<accession>A0A2N8L069</accession>
<comment type="caution">
    <text evidence="1">The sequence shown here is derived from an EMBL/GenBank/DDBJ whole genome shotgun (WGS) entry which is preliminary data.</text>
</comment>
<evidence type="ECO:0000313" key="1">
    <source>
        <dbReference type="EMBL" id="PND39104.1"/>
    </source>
</evidence>
<dbReference type="RefSeq" id="WP_102769022.1">
    <property type="nucleotide sequence ID" value="NZ_POSP01000003.1"/>
</dbReference>
<dbReference type="NCBIfam" id="TIGR02292">
    <property type="entry name" value="ygfB_yecA"/>
    <property type="match status" value="1"/>
</dbReference>
<dbReference type="Pfam" id="PF03695">
    <property type="entry name" value="UPF0149"/>
    <property type="match status" value="1"/>
</dbReference>
<dbReference type="EMBL" id="POSP01000003">
    <property type="protein sequence ID" value="PND39104.1"/>
    <property type="molecule type" value="Genomic_DNA"/>
</dbReference>
<dbReference type="InterPro" id="IPR011978">
    <property type="entry name" value="YgfB-like"/>
</dbReference>
<proteinExistence type="predicted"/>
<dbReference type="InterPro" id="IPR036255">
    <property type="entry name" value="YgfB-like_sf"/>
</dbReference>